<reference evidence="1 2" key="1">
    <citation type="submission" date="2014-06" db="EMBL/GenBank/DDBJ databases">
        <authorList>
            <person name="Swart Estienne"/>
        </authorList>
    </citation>
    <scope>NUCLEOTIDE SEQUENCE [LARGE SCALE GENOMIC DNA]</scope>
    <source>
        <strain evidence="1 2">130c</strain>
    </source>
</reference>
<sequence length="146" mass="17204">MKNENILKEITQDVDKYTKFIAGYGTCFNMFQNNLIVLEIIVKQLSLNDKQALPILITPNMLGQPSPLDFSIKNRQQRIINLILSIILKYQDHLIFNQLVDKNLCELLKQQIDLVSILITQEMFIKNTKNYLVRSQKYYLMKKMIH</sequence>
<accession>A0A077ZV74</accession>
<proteinExistence type="predicted"/>
<gene>
    <name evidence="1" type="primary">Contig120.g144</name>
    <name evidence="1" type="ORF">STYLEM_2500</name>
</gene>
<keyword evidence="2" id="KW-1185">Reference proteome</keyword>
<organism evidence="1 2">
    <name type="scientific">Stylonychia lemnae</name>
    <name type="common">Ciliate</name>
    <dbReference type="NCBI Taxonomy" id="5949"/>
    <lineage>
        <taxon>Eukaryota</taxon>
        <taxon>Sar</taxon>
        <taxon>Alveolata</taxon>
        <taxon>Ciliophora</taxon>
        <taxon>Intramacronucleata</taxon>
        <taxon>Spirotrichea</taxon>
        <taxon>Stichotrichia</taxon>
        <taxon>Sporadotrichida</taxon>
        <taxon>Oxytrichidae</taxon>
        <taxon>Stylonychinae</taxon>
        <taxon>Stylonychia</taxon>
    </lineage>
</organism>
<dbReference type="Proteomes" id="UP000039865">
    <property type="component" value="Unassembled WGS sequence"/>
</dbReference>
<evidence type="ECO:0000313" key="1">
    <source>
        <dbReference type="EMBL" id="CDW73519.1"/>
    </source>
</evidence>
<dbReference type="InParanoid" id="A0A077ZV74"/>
<dbReference type="AlphaFoldDB" id="A0A077ZV74"/>
<dbReference type="EMBL" id="CCKQ01002432">
    <property type="protein sequence ID" value="CDW73519.1"/>
    <property type="molecule type" value="Genomic_DNA"/>
</dbReference>
<protein>
    <submittedName>
        <fullName evidence="1">Uncharacterized protein</fullName>
    </submittedName>
</protein>
<evidence type="ECO:0000313" key="2">
    <source>
        <dbReference type="Proteomes" id="UP000039865"/>
    </source>
</evidence>
<name>A0A077ZV74_STYLE</name>